<feature type="compositionally biased region" description="Basic and acidic residues" evidence="2">
    <location>
        <begin position="932"/>
        <end position="947"/>
    </location>
</feature>
<dbReference type="EMBL" id="WUBL01000079">
    <property type="protein sequence ID" value="KAF2966869.1"/>
    <property type="molecule type" value="Genomic_DNA"/>
</dbReference>
<dbReference type="GO" id="GO:0043484">
    <property type="term" value="P:regulation of RNA splicing"/>
    <property type="evidence" value="ECO:0007669"/>
    <property type="project" value="InterPro"/>
</dbReference>
<feature type="compositionally biased region" description="Polar residues" evidence="2">
    <location>
        <begin position="852"/>
        <end position="866"/>
    </location>
</feature>
<dbReference type="GO" id="GO:0051726">
    <property type="term" value="P:regulation of cell cycle"/>
    <property type="evidence" value="ECO:0007669"/>
    <property type="project" value="InterPro"/>
</dbReference>
<evidence type="ECO:0000313" key="4">
    <source>
        <dbReference type="EMBL" id="KAF2966869.1"/>
    </source>
</evidence>
<feature type="region of interest" description="Disordered" evidence="2">
    <location>
        <begin position="87"/>
        <end position="211"/>
    </location>
</feature>
<feature type="compositionally biased region" description="Basic and acidic residues" evidence="2">
    <location>
        <begin position="655"/>
        <end position="684"/>
    </location>
</feature>
<dbReference type="GO" id="GO:0008270">
    <property type="term" value="F:zinc ion binding"/>
    <property type="evidence" value="ECO:0007669"/>
    <property type="project" value="UniProtKB-KW"/>
</dbReference>
<feature type="compositionally biased region" description="Basic and acidic residues" evidence="2">
    <location>
        <begin position="693"/>
        <end position="741"/>
    </location>
</feature>
<name>A0A7C8ILT3_9PEZI</name>
<keyword evidence="5" id="KW-1185">Reference proteome</keyword>
<feature type="region of interest" description="Disordered" evidence="2">
    <location>
        <begin position="424"/>
        <end position="499"/>
    </location>
</feature>
<evidence type="ECO:0000313" key="5">
    <source>
        <dbReference type="Proteomes" id="UP000481858"/>
    </source>
</evidence>
<feature type="compositionally biased region" description="Acidic residues" evidence="2">
    <location>
        <begin position="183"/>
        <end position="192"/>
    </location>
</feature>
<feature type="compositionally biased region" description="Basic and acidic residues" evidence="2">
    <location>
        <begin position="870"/>
        <end position="890"/>
    </location>
</feature>
<dbReference type="AlphaFoldDB" id="A0A7C8ILT3"/>
<dbReference type="Gene3D" id="3.30.40.10">
    <property type="entry name" value="Zinc/RING finger domain, C3HC4 (zinc finger)"/>
    <property type="match status" value="1"/>
</dbReference>
<feature type="domain" description="RING-type" evidence="3">
    <location>
        <begin position="26"/>
        <end position="62"/>
    </location>
</feature>
<sequence length="947" mass="105676">MVTLNPAQLELASSLTQDELPTKLRCAICSKLAVNAFRLPCCETAICENCQATLPSSCPVCEHTPVSGADCTVYKSLRTTIRVFLKTEERRREASRPKTNGSAPTTPVHVTPTPTPAQSQGPADPPATEPSAPEPADSEHPPDSATVQVADSSVDPGNKVATDEIVNSQPYIAETNGNPPEEQNAEIEEAEEPGPQGHATEENTGEDGEKDNTVAEVGADQSEKSGMNFGFDPMNNNFNMNFGNGDMTQMQMMMAMQNGMNPATFGSFPMMGMMDPMMMQNMLMNGGFGAQGMGMNGMNMNMGMNGFNGGGDDWNGQQSWNVGQDNFNPNAPGMGNGDFGNFNANFRTGNYGHHNQFNDHRRGNYGFRGRGRGRGYYGGYGRGYHHSYNHQGNAWVGGQYNNASQAIDTTSGNVDEFGRTIRADQSQDGQPVGQDGHNVVATQGGDSGASETQNQVVKERVPGSEETQGDNTNTDGDVSAMHQRANDTGHMGSVPPPQRVVPDVPLNAPTGPKAMRQGLPNTSLYHLKARGYIMDEKLPSINPNGPVVASPVEERPKSRSSSPQDKDHRQHDHQPEHGIDEKDGAKDLDKGRGRSRTHSVSRSQSPTHSRSPSRSRSRDRKESRKQRRHRSPSVSDNSRDGDHRRRKHRSKRRSTRDDDDHKGRSRGDKYDERPRSASPAEREHKRLTHRSHRERDRDRDRERDRDRDRDRDRERDRDRDRDRDEKRRERDKDRGRDSDHDRHRKPSHRSSHRDREDDRERDREREKDRDRTRDKERSRELDREHRSHDSKVSTVEPPTPVEPSEKSFNPPTGPRGSFSIKGAGSKPGLEIRGASGRSSDTQRRENEAPRRASQSSTTGGQKSASSAPAKDPHTLEREARDRERLLKEAQRIAGMAGLAGRSSAKRSRDAGDDRAGRRKSRRSEPVSVDDEERMRRIEAEREGRRWD</sequence>
<feature type="compositionally biased region" description="Polar residues" evidence="2">
    <location>
        <begin position="465"/>
        <end position="476"/>
    </location>
</feature>
<feature type="compositionally biased region" description="Basic and acidic residues" evidence="2">
    <location>
        <begin position="564"/>
        <end position="592"/>
    </location>
</feature>
<evidence type="ECO:0000259" key="3">
    <source>
        <dbReference type="PROSITE" id="PS50089"/>
    </source>
</evidence>
<reference evidence="4 5" key="1">
    <citation type="submission" date="2019-12" db="EMBL/GenBank/DDBJ databases">
        <title>Draft genome sequence of the ascomycete Xylaria multiplex DSM 110363.</title>
        <authorList>
            <person name="Buettner E."/>
            <person name="Kellner H."/>
        </authorList>
    </citation>
    <scope>NUCLEOTIDE SEQUENCE [LARGE SCALE GENOMIC DNA]</scope>
    <source>
        <strain evidence="4 5">DSM 110363</strain>
    </source>
</reference>
<feature type="region of interest" description="Disordered" evidence="2">
    <location>
        <begin position="537"/>
        <end position="947"/>
    </location>
</feature>
<feature type="compositionally biased region" description="Low complexity" evidence="2">
    <location>
        <begin position="601"/>
        <end position="610"/>
    </location>
</feature>
<feature type="compositionally biased region" description="Basic and acidic residues" evidence="2">
    <location>
        <begin position="87"/>
        <end position="96"/>
    </location>
</feature>
<dbReference type="OrthoDB" id="106784at2759"/>
<dbReference type="Proteomes" id="UP000481858">
    <property type="component" value="Unassembled WGS sequence"/>
</dbReference>
<feature type="compositionally biased region" description="Basic residues" evidence="2">
    <location>
        <begin position="742"/>
        <end position="752"/>
    </location>
</feature>
<dbReference type="InterPro" id="IPR032922">
    <property type="entry name" value="SON"/>
</dbReference>
<feature type="compositionally biased region" description="Basic and acidic residues" evidence="2">
    <location>
        <begin position="753"/>
        <end position="791"/>
    </location>
</feature>
<feature type="compositionally biased region" description="Basic residues" evidence="2">
    <location>
        <begin position="644"/>
        <end position="654"/>
    </location>
</feature>
<dbReference type="PANTHER" id="PTHR46528">
    <property type="entry name" value="PROTEIN SON"/>
    <property type="match status" value="1"/>
</dbReference>
<comment type="caution">
    <text evidence="4">The sequence shown here is derived from an EMBL/GenBank/DDBJ whole genome shotgun (WGS) entry which is preliminary data.</text>
</comment>
<protein>
    <recommendedName>
        <fullName evidence="3">RING-type domain-containing protein</fullName>
    </recommendedName>
</protein>
<keyword evidence="1" id="KW-0863">Zinc-finger</keyword>
<dbReference type="InterPro" id="IPR013083">
    <property type="entry name" value="Znf_RING/FYVE/PHD"/>
</dbReference>
<organism evidence="4 5">
    <name type="scientific">Xylaria multiplex</name>
    <dbReference type="NCBI Taxonomy" id="323545"/>
    <lineage>
        <taxon>Eukaryota</taxon>
        <taxon>Fungi</taxon>
        <taxon>Dikarya</taxon>
        <taxon>Ascomycota</taxon>
        <taxon>Pezizomycotina</taxon>
        <taxon>Sordariomycetes</taxon>
        <taxon>Xylariomycetidae</taxon>
        <taxon>Xylariales</taxon>
        <taxon>Xylariaceae</taxon>
        <taxon>Xylaria</taxon>
    </lineage>
</organism>
<keyword evidence="1" id="KW-0862">Zinc</keyword>
<dbReference type="InParanoid" id="A0A7C8ILT3"/>
<accession>A0A7C8ILT3</accession>
<dbReference type="CDD" id="cd16620">
    <property type="entry name" value="vRING-HC-C4C4_RBBP6"/>
    <property type="match status" value="1"/>
</dbReference>
<feature type="compositionally biased region" description="Basic and acidic residues" evidence="2">
    <location>
        <begin position="840"/>
        <end position="850"/>
    </location>
</feature>
<feature type="compositionally biased region" description="Basic and acidic residues" evidence="2">
    <location>
        <begin position="906"/>
        <end position="915"/>
    </location>
</feature>
<dbReference type="PROSITE" id="PS50089">
    <property type="entry name" value="ZF_RING_2"/>
    <property type="match status" value="1"/>
</dbReference>
<dbReference type="InterPro" id="IPR001841">
    <property type="entry name" value="Znf_RING"/>
</dbReference>
<proteinExistence type="predicted"/>
<dbReference type="GO" id="GO:0003723">
    <property type="term" value="F:RNA binding"/>
    <property type="evidence" value="ECO:0007669"/>
    <property type="project" value="InterPro"/>
</dbReference>
<feature type="compositionally biased region" description="Basic residues" evidence="2">
    <location>
        <begin position="611"/>
        <end position="631"/>
    </location>
</feature>
<evidence type="ECO:0000256" key="1">
    <source>
        <dbReference type="PROSITE-ProRule" id="PRU00175"/>
    </source>
</evidence>
<dbReference type="PANTHER" id="PTHR46528:SF1">
    <property type="entry name" value="PROTEIN SON"/>
    <property type="match status" value="1"/>
</dbReference>
<gene>
    <name evidence="4" type="ORF">GQX73_g6701</name>
</gene>
<keyword evidence="1" id="KW-0479">Metal-binding</keyword>
<evidence type="ECO:0000256" key="2">
    <source>
        <dbReference type="SAM" id="MobiDB-lite"/>
    </source>
</evidence>